<name>A0A8S3XAW1_PARAO</name>
<dbReference type="EMBL" id="CAJQZP010001030">
    <property type="protein sequence ID" value="CAG5009439.1"/>
    <property type="molecule type" value="Genomic_DNA"/>
</dbReference>
<gene>
    <name evidence="1" type="ORF">PAPOLLO_LOCUS15221</name>
</gene>
<dbReference type="Proteomes" id="UP000691718">
    <property type="component" value="Unassembled WGS sequence"/>
</dbReference>
<reference evidence="1" key="1">
    <citation type="submission" date="2021-04" db="EMBL/GenBank/DDBJ databases">
        <authorList>
            <person name="Tunstrom K."/>
        </authorList>
    </citation>
    <scope>NUCLEOTIDE SEQUENCE</scope>
</reference>
<keyword evidence="2" id="KW-1185">Reference proteome</keyword>
<organism evidence="1 2">
    <name type="scientific">Parnassius apollo</name>
    <name type="common">Apollo butterfly</name>
    <name type="synonym">Papilio apollo</name>
    <dbReference type="NCBI Taxonomy" id="110799"/>
    <lineage>
        <taxon>Eukaryota</taxon>
        <taxon>Metazoa</taxon>
        <taxon>Ecdysozoa</taxon>
        <taxon>Arthropoda</taxon>
        <taxon>Hexapoda</taxon>
        <taxon>Insecta</taxon>
        <taxon>Pterygota</taxon>
        <taxon>Neoptera</taxon>
        <taxon>Endopterygota</taxon>
        <taxon>Lepidoptera</taxon>
        <taxon>Glossata</taxon>
        <taxon>Ditrysia</taxon>
        <taxon>Papilionoidea</taxon>
        <taxon>Papilionidae</taxon>
        <taxon>Parnassiinae</taxon>
        <taxon>Parnassini</taxon>
        <taxon>Parnassius</taxon>
        <taxon>Parnassius</taxon>
    </lineage>
</organism>
<dbReference type="AlphaFoldDB" id="A0A8S3XAW1"/>
<sequence>MYGVRRGRVQVAVSLWCGVAGTLNPVARGYGGRRALPAALRRLTLAVCARVPPAALLARRLLAARCLPAPQLLAEDLHAVFALARRVYVV</sequence>
<accession>A0A8S3XAW1</accession>
<evidence type="ECO:0000313" key="2">
    <source>
        <dbReference type="Proteomes" id="UP000691718"/>
    </source>
</evidence>
<protein>
    <submittedName>
        <fullName evidence="1">(apollo) hypothetical protein</fullName>
    </submittedName>
</protein>
<evidence type="ECO:0000313" key="1">
    <source>
        <dbReference type="EMBL" id="CAG5009439.1"/>
    </source>
</evidence>
<proteinExistence type="predicted"/>
<comment type="caution">
    <text evidence="1">The sequence shown here is derived from an EMBL/GenBank/DDBJ whole genome shotgun (WGS) entry which is preliminary data.</text>
</comment>